<evidence type="ECO:0000256" key="7">
    <source>
        <dbReference type="ARBA" id="ARBA00009789"/>
    </source>
</evidence>
<dbReference type="InterPro" id="IPR034683">
    <property type="entry name" value="IspD/TarI"/>
</dbReference>
<evidence type="ECO:0000256" key="8">
    <source>
        <dbReference type="ARBA" id="ARBA00022679"/>
    </source>
</evidence>
<keyword evidence="13 14" id="KW-0511">Multifunctional enzyme</keyword>
<dbReference type="GO" id="GO:0016114">
    <property type="term" value="P:terpenoid biosynthetic process"/>
    <property type="evidence" value="ECO:0007669"/>
    <property type="project" value="InterPro"/>
</dbReference>
<comment type="cofactor">
    <cofactor evidence="3 14">
        <name>a divalent metal cation</name>
        <dbReference type="ChEBI" id="CHEBI:60240"/>
    </cofactor>
</comment>
<dbReference type="GO" id="GO:0046872">
    <property type="term" value="F:metal ion binding"/>
    <property type="evidence" value="ECO:0007669"/>
    <property type="project" value="UniProtKB-KW"/>
</dbReference>
<dbReference type="HAMAP" id="MF_01520">
    <property type="entry name" value="IspDF"/>
    <property type="match status" value="1"/>
</dbReference>
<comment type="pathway">
    <text evidence="4 14">Isoprenoid biosynthesis; isopentenyl diphosphate biosynthesis via DXP pathway; isopentenyl diphosphate from 1-deoxy-D-xylulose 5-phosphate: step 4/6.</text>
</comment>
<evidence type="ECO:0000313" key="16">
    <source>
        <dbReference type="EMBL" id="HIQ63586.1"/>
    </source>
</evidence>
<feature type="region of interest" description="2-C-methyl-D-erythritol 2,4-cyclodiphosphate synthase" evidence="14">
    <location>
        <begin position="224"/>
        <end position="380"/>
    </location>
</feature>
<dbReference type="SUPFAM" id="SSF53448">
    <property type="entry name" value="Nucleotide-diphospho-sugar transferases"/>
    <property type="match status" value="1"/>
</dbReference>
<evidence type="ECO:0000256" key="12">
    <source>
        <dbReference type="ARBA" id="ARBA00023239"/>
    </source>
</evidence>
<dbReference type="Gene3D" id="3.30.1330.50">
    <property type="entry name" value="2-C-methyl-D-erythritol 2,4-cyclodiphosphate synthase"/>
    <property type="match status" value="1"/>
</dbReference>
<feature type="region of interest" description="2-C-methyl-D-erythritol 4-phosphate cytidylyltransferase" evidence="14">
    <location>
        <begin position="1"/>
        <end position="223"/>
    </location>
</feature>
<comment type="catalytic activity">
    <reaction evidence="1 14">
        <text>4-CDP-2-C-methyl-D-erythritol 2-phosphate = 2-C-methyl-D-erythritol 2,4-cyclic diphosphate + CMP</text>
        <dbReference type="Rhea" id="RHEA:23864"/>
        <dbReference type="ChEBI" id="CHEBI:57919"/>
        <dbReference type="ChEBI" id="CHEBI:58483"/>
        <dbReference type="ChEBI" id="CHEBI:60377"/>
        <dbReference type="EC" id="4.6.1.12"/>
    </reaction>
</comment>
<reference evidence="16" key="2">
    <citation type="journal article" date="2021" name="PeerJ">
        <title>Extensive microbial diversity within the chicken gut microbiome revealed by metagenomics and culture.</title>
        <authorList>
            <person name="Gilroy R."/>
            <person name="Ravi A."/>
            <person name="Getino M."/>
            <person name="Pursley I."/>
            <person name="Horton D.L."/>
            <person name="Alikhan N.F."/>
            <person name="Baker D."/>
            <person name="Gharbi K."/>
            <person name="Hall N."/>
            <person name="Watson M."/>
            <person name="Adriaenssens E.M."/>
            <person name="Foster-Nyarko E."/>
            <person name="Jarju S."/>
            <person name="Secka A."/>
            <person name="Antonio M."/>
            <person name="Oren A."/>
            <person name="Chaudhuri R.R."/>
            <person name="La Ragione R."/>
            <person name="Hildebrand F."/>
            <person name="Pallen M.J."/>
        </authorList>
    </citation>
    <scope>NUCLEOTIDE SEQUENCE</scope>
    <source>
        <strain evidence="16">ChiHile30-977</strain>
    </source>
</reference>
<dbReference type="PROSITE" id="PS01295">
    <property type="entry name" value="ISPD"/>
    <property type="match status" value="1"/>
</dbReference>
<feature type="binding site" evidence="14">
    <location>
        <begin position="278"/>
        <end position="280"/>
    </location>
    <ligand>
        <name>4-CDP-2-C-methyl-D-erythritol 2-phosphate</name>
        <dbReference type="ChEBI" id="CHEBI:57919"/>
    </ligand>
</feature>
<dbReference type="InterPro" id="IPR036571">
    <property type="entry name" value="MECDP_synthase_sf"/>
</dbReference>
<feature type="binding site" evidence="14">
    <location>
        <begin position="230"/>
        <end position="232"/>
    </location>
    <ligand>
        <name>4-CDP-2-C-methyl-D-erythritol 2-phosphate</name>
        <dbReference type="ChEBI" id="CHEBI:57919"/>
    </ligand>
</feature>
<dbReference type="PANTHER" id="PTHR43181">
    <property type="entry name" value="2-C-METHYL-D-ERYTHRITOL 2,4-CYCLODIPHOSPHATE SYNTHASE, CHLOROPLASTIC"/>
    <property type="match status" value="1"/>
</dbReference>
<dbReference type="FunFam" id="3.30.1330.50:FF:000003">
    <property type="entry name" value="2-C-methyl-D-erythritol 2,4-cyclodiphosphate synthase"/>
    <property type="match status" value="1"/>
</dbReference>
<dbReference type="PANTHER" id="PTHR43181:SF1">
    <property type="entry name" value="2-C-METHYL-D-ERYTHRITOL 2,4-CYCLODIPHOSPHATE SYNTHASE, CHLOROPLASTIC"/>
    <property type="match status" value="1"/>
</dbReference>
<dbReference type="NCBIfam" id="TIGR00453">
    <property type="entry name" value="ispD"/>
    <property type="match status" value="1"/>
</dbReference>
<evidence type="ECO:0000256" key="1">
    <source>
        <dbReference type="ARBA" id="ARBA00000200"/>
    </source>
</evidence>
<evidence type="ECO:0000256" key="13">
    <source>
        <dbReference type="ARBA" id="ARBA00023268"/>
    </source>
</evidence>
<dbReference type="FunFam" id="3.90.550.10:FF:000003">
    <property type="entry name" value="2-C-methyl-D-erythritol 4-phosphate cytidylyltransferase"/>
    <property type="match status" value="1"/>
</dbReference>
<feature type="binding site" evidence="14">
    <location>
        <position position="230"/>
    </location>
    <ligand>
        <name>a divalent metal cation</name>
        <dbReference type="ChEBI" id="CHEBI:60240"/>
    </ligand>
</feature>
<organism evidence="16 17">
    <name type="scientific">Candidatus Avichristensenella intestinipullorum</name>
    <dbReference type="NCBI Taxonomy" id="2840693"/>
    <lineage>
        <taxon>Bacteria</taxon>
        <taxon>Bacillati</taxon>
        <taxon>Bacillota</taxon>
        <taxon>Clostridia</taxon>
        <taxon>Candidatus Avichristensenella</taxon>
    </lineage>
</organism>
<dbReference type="Pfam" id="PF01128">
    <property type="entry name" value="IspD"/>
    <property type="match status" value="1"/>
</dbReference>
<dbReference type="InterPro" id="IPR001228">
    <property type="entry name" value="IspD"/>
</dbReference>
<dbReference type="InterPro" id="IPR003526">
    <property type="entry name" value="MECDP_synthase"/>
</dbReference>
<keyword evidence="12 14" id="KW-0456">Lyase</keyword>
<evidence type="ECO:0000256" key="9">
    <source>
        <dbReference type="ARBA" id="ARBA00022695"/>
    </source>
</evidence>
<dbReference type="GO" id="GO:0050518">
    <property type="term" value="F:2-C-methyl-D-erythritol 4-phosphate cytidylyltransferase activity"/>
    <property type="evidence" value="ECO:0007669"/>
    <property type="project" value="UniProtKB-UniRule"/>
</dbReference>
<dbReference type="Pfam" id="PF02542">
    <property type="entry name" value="YgbB"/>
    <property type="match status" value="1"/>
</dbReference>
<sequence>MSVWALLMAAGSGERMGLGRNKVLADLCGKPVLLRSAEAFETAVDGMVVVVQPRDEAEARALLPAARFAHGSATRQQSVLAGLRALPEDADVVLVHDAARPLVSREVIRRCIAAVRAHGSGVASVPVKDTIKRCAPDGTVLETPPRAALRAAQTPQAFHPAQLRRAIEALEAQGVQATDDAAAMEAAGHPVFLVEGDPRNLKLTTPEDMTMAAALAGQEEGSMRVGHGYDAHRLTEGRALVLCGVEIPHEKGLLGHSDADVALHALMDALLGAASMGDIGRRFPDSQEQYRGISSVTLLETVAAELAQAGYTVENVDVTILAQRPKLQPYMAEMTARTAQALGICPRRVSVKATTTEGMGFEGAGEGISAHAVALLRTGG</sequence>
<dbReference type="CDD" id="cd02516">
    <property type="entry name" value="CDP-ME_synthetase"/>
    <property type="match status" value="1"/>
</dbReference>
<comment type="similarity">
    <text evidence="6">Belongs to the IspF family.</text>
</comment>
<comment type="caution">
    <text evidence="16">The sequence shown here is derived from an EMBL/GenBank/DDBJ whole genome shotgun (WGS) entry which is preliminary data.</text>
</comment>
<gene>
    <name evidence="16" type="primary">ispD</name>
    <name evidence="14" type="synonym">ispDF</name>
    <name evidence="16" type="ORF">IAA66_08400</name>
</gene>
<feature type="site" description="Positions MEP for the nucleophilic attack" evidence="14">
    <location>
        <position position="202"/>
    </location>
</feature>
<keyword evidence="10 14" id="KW-0479">Metal-binding</keyword>
<feature type="domain" description="2-C-methyl-D-erythritol 2,4-cyclodiphosphate synthase" evidence="15">
    <location>
        <begin position="223"/>
        <end position="376"/>
    </location>
</feature>
<dbReference type="InterPro" id="IPR026596">
    <property type="entry name" value="IspD/F"/>
</dbReference>
<comment type="pathway">
    <text evidence="5 14">Isoprenoid biosynthesis; isopentenyl diphosphate biosynthesis via DXP pathway; isopentenyl diphosphate from 1-deoxy-D-xylulose 5-phosphate: step 2/6.</text>
</comment>
<accession>A0A9D0YY83</accession>
<dbReference type="EC" id="4.6.1.12" evidence="14"/>
<name>A0A9D0YY83_9FIRM</name>
<comment type="similarity">
    <text evidence="14">In the N-terminal section; belongs to the IspD/TarI cytidylyltransferase family. IspD subfamily.</text>
</comment>
<keyword evidence="9 14" id="KW-0548">Nucleotidyltransferase</keyword>
<feature type="site" description="Transition state stabilizer" evidence="14">
    <location>
        <position position="256"/>
    </location>
</feature>
<dbReference type="Gene3D" id="3.90.550.10">
    <property type="entry name" value="Spore Coat Polysaccharide Biosynthesis Protein SpsA, Chain A"/>
    <property type="match status" value="1"/>
</dbReference>
<dbReference type="NCBIfam" id="TIGR00151">
    <property type="entry name" value="ispF"/>
    <property type="match status" value="1"/>
</dbReference>
<dbReference type="Proteomes" id="UP000886819">
    <property type="component" value="Unassembled WGS sequence"/>
</dbReference>
<comment type="function">
    <text evidence="14">Bifunctional enzyme that catalyzes the formation of 4-diphosphocytidyl-2-C-methyl-D-erythritol from CTP and 2-C-methyl-D-erythritol 4-phosphate (MEP) (IspD), and catalyzes the conversion of 4-diphosphocytidyl-2-C-methyl-D-erythritol 2-phosphate (CDP-ME2P) to 2-C-methyl-D-erythritol 2,4-cyclodiphosphate (ME-CPP) with a corresponding release of cytidine 5-monophosphate (CMP) (IspF).</text>
</comment>
<feature type="site" description="Transition state stabilizer" evidence="14">
    <location>
        <position position="22"/>
    </location>
</feature>
<dbReference type="PROSITE" id="PS01350">
    <property type="entry name" value="ISPF"/>
    <property type="match status" value="1"/>
</dbReference>
<feature type="binding site" evidence="14">
    <location>
        <position position="361"/>
    </location>
    <ligand>
        <name>4-CDP-2-C-methyl-D-erythritol 2-phosphate</name>
        <dbReference type="ChEBI" id="CHEBI:57919"/>
    </ligand>
</feature>
<dbReference type="AlphaFoldDB" id="A0A9D0YY83"/>
<dbReference type="SUPFAM" id="SSF69765">
    <property type="entry name" value="IpsF-like"/>
    <property type="match status" value="1"/>
</dbReference>
<evidence type="ECO:0000256" key="10">
    <source>
        <dbReference type="ARBA" id="ARBA00022723"/>
    </source>
</evidence>
<feature type="binding site" evidence="14">
    <location>
        <position position="264"/>
    </location>
    <ligand>
        <name>a divalent metal cation</name>
        <dbReference type="ChEBI" id="CHEBI:60240"/>
    </ligand>
</feature>
<evidence type="ECO:0000256" key="14">
    <source>
        <dbReference type="HAMAP-Rule" id="MF_01520"/>
    </source>
</evidence>
<keyword evidence="8 14" id="KW-0808">Transferase</keyword>
<proteinExistence type="inferred from homology"/>
<dbReference type="InterPro" id="IPR018294">
    <property type="entry name" value="ISPD_synthase_CS"/>
</dbReference>
<evidence type="ECO:0000259" key="15">
    <source>
        <dbReference type="Pfam" id="PF02542"/>
    </source>
</evidence>
<evidence type="ECO:0000256" key="6">
    <source>
        <dbReference type="ARBA" id="ARBA00008480"/>
    </source>
</evidence>
<comment type="catalytic activity">
    <reaction evidence="2 14">
        <text>2-C-methyl-D-erythritol 4-phosphate + CTP + H(+) = 4-CDP-2-C-methyl-D-erythritol + diphosphate</text>
        <dbReference type="Rhea" id="RHEA:13429"/>
        <dbReference type="ChEBI" id="CHEBI:15378"/>
        <dbReference type="ChEBI" id="CHEBI:33019"/>
        <dbReference type="ChEBI" id="CHEBI:37563"/>
        <dbReference type="ChEBI" id="CHEBI:57823"/>
        <dbReference type="ChEBI" id="CHEBI:58262"/>
        <dbReference type="EC" id="2.7.7.60"/>
    </reaction>
</comment>
<feature type="binding site" evidence="14">
    <location>
        <begin position="256"/>
        <end position="257"/>
    </location>
    <ligand>
        <name>4-CDP-2-C-methyl-D-erythritol 2-phosphate</name>
        <dbReference type="ChEBI" id="CHEBI:57919"/>
    </ligand>
</feature>
<dbReference type="CDD" id="cd00554">
    <property type="entry name" value="MECDP_synthase"/>
    <property type="match status" value="1"/>
</dbReference>
<comment type="similarity">
    <text evidence="7">Belongs to the IspD/TarI cytidylyltransferase family. IspD subfamily.</text>
</comment>
<feature type="site" description="Transition state stabilizer" evidence="14">
    <location>
        <position position="15"/>
    </location>
</feature>
<dbReference type="GO" id="GO:0019288">
    <property type="term" value="P:isopentenyl diphosphate biosynthetic process, methylerythritol 4-phosphate pathway"/>
    <property type="evidence" value="ECO:0007669"/>
    <property type="project" value="UniProtKB-UniRule"/>
</dbReference>
<feature type="site" description="Transition state stabilizer" evidence="14">
    <location>
        <position position="355"/>
    </location>
</feature>
<feature type="binding site" evidence="14">
    <location>
        <position position="232"/>
    </location>
    <ligand>
        <name>a divalent metal cation</name>
        <dbReference type="ChEBI" id="CHEBI:60240"/>
    </ligand>
</feature>
<reference evidence="16" key="1">
    <citation type="submission" date="2020-10" db="EMBL/GenBank/DDBJ databases">
        <authorList>
            <person name="Gilroy R."/>
        </authorList>
    </citation>
    <scope>NUCLEOTIDE SEQUENCE</scope>
    <source>
        <strain evidence="16">ChiHile30-977</strain>
    </source>
</reference>
<dbReference type="HAMAP" id="MF_00108">
    <property type="entry name" value="IspD"/>
    <property type="match status" value="1"/>
</dbReference>
<dbReference type="InterPro" id="IPR029044">
    <property type="entry name" value="Nucleotide-diphossugar_trans"/>
</dbReference>
<keyword evidence="11 14" id="KW-0414">Isoprene biosynthesis</keyword>
<comment type="similarity">
    <text evidence="14">In the C-terminal section; belongs to the IspF family.</text>
</comment>
<comment type="caution">
    <text evidence="14">Lacks conserved residue(s) required for the propagation of feature annotation.</text>
</comment>
<protein>
    <recommendedName>
        <fullName evidence="14">Bifunctional enzyme IspD/IspF</fullName>
    </recommendedName>
    <domain>
        <recommendedName>
            <fullName evidence="14">2-C-methyl-D-erythritol 4-phosphate cytidylyltransferase</fullName>
            <ecNumber evidence="14">2.7.7.60</ecNumber>
        </recommendedName>
        <alternativeName>
            <fullName evidence="14">4-diphosphocytidyl-2C-methyl-D-erythritol synthase</fullName>
        </alternativeName>
        <alternativeName>
            <fullName evidence="14">MEP cytidylyltransferase</fullName>
            <shortName evidence="14">MCT</shortName>
        </alternativeName>
    </domain>
    <domain>
        <recommendedName>
            <fullName evidence="14">2-C-methyl-D-erythritol 2,4-cyclodiphosphate synthase</fullName>
            <shortName evidence="14">MECDP-synthase</shortName>
            <shortName evidence="14">MECPP-synthase</shortName>
            <shortName evidence="14">MECPS</shortName>
            <ecNumber evidence="14">4.6.1.12</ecNumber>
        </recommendedName>
    </domain>
</protein>
<evidence type="ECO:0000256" key="11">
    <source>
        <dbReference type="ARBA" id="ARBA00023229"/>
    </source>
</evidence>
<evidence type="ECO:0000313" key="17">
    <source>
        <dbReference type="Proteomes" id="UP000886819"/>
    </source>
</evidence>
<feature type="site" description="Positions MEP for the nucleophilic attack" evidence="14">
    <location>
        <position position="146"/>
    </location>
</feature>
<dbReference type="HAMAP" id="MF_00107">
    <property type="entry name" value="IspF"/>
    <property type="match status" value="1"/>
</dbReference>
<dbReference type="InterPro" id="IPR020555">
    <property type="entry name" value="MECDP_synthase_CS"/>
</dbReference>
<evidence type="ECO:0000256" key="5">
    <source>
        <dbReference type="ARBA" id="ARBA00004787"/>
    </source>
</evidence>
<evidence type="ECO:0000256" key="2">
    <source>
        <dbReference type="ARBA" id="ARBA00001282"/>
    </source>
</evidence>
<dbReference type="GO" id="GO:0008685">
    <property type="term" value="F:2-C-methyl-D-erythritol 2,4-cyclodiphosphate synthase activity"/>
    <property type="evidence" value="ECO:0007669"/>
    <property type="project" value="UniProtKB-UniRule"/>
</dbReference>
<evidence type="ECO:0000256" key="3">
    <source>
        <dbReference type="ARBA" id="ARBA00001968"/>
    </source>
</evidence>
<dbReference type="EMBL" id="DVFI01000114">
    <property type="protein sequence ID" value="HIQ63586.1"/>
    <property type="molecule type" value="Genomic_DNA"/>
</dbReference>
<feature type="binding site" evidence="14">
    <location>
        <begin position="354"/>
        <end position="357"/>
    </location>
    <ligand>
        <name>4-CDP-2-C-methyl-D-erythritol 2-phosphate</name>
        <dbReference type="ChEBI" id="CHEBI:57919"/>
    </ligand>
</feature>
<dbReference type="EC" id="2.7.7.60" evidence="14"/>
<evidence type="ECO:0000256" key="4">
    <source>
        <dbReference type="ARBA" id="ARBA00004709"/>
    </source>
</evidence>